<feature type="compositionally biased region" description="Polar residues" evidence="1">
    <location>
        <begin position="144"/>
        <end position="174"/>
    </location>
</feature>
<sequence>MRPRYPFLDINCMGPFAFNINTVHFGLTTCFSDLINLKFFEPRRKPPKTSVPADKSLTGREIRSFGSKVAPISPAKMSFNHETQLVPFQAQAGPQSQAFQNQAQHQTFQPQAQHQAFQPQAQPQAFQPQAFQPQAFQSQAQNPSYQNPSYQNPSYQNPSYQNPSYQNLPLQDQAQPPKCAKDHSIWTKTRKDSYSLHLGNYKNIQVIIRGNPEHNQWLVYIPHLGNNAEGYYGLQIARGQADDEDNIRSFKTGNIICKKPDVIGYYQEGCHANLDLVVKYFFGKVPAETTRKALSHFFASHEVSPVLLRSS</sequence>
<feature type="compositionally biased region" description="Low complexity" evidence="1">
    <location>
        <begin position="94"/>
        <end position="143"/>
    </location>
</feature>
<evidence type="ECO:0000256" key="1">
    <source>
        <dbReference type="SAM" id="MobiDB-lite"/>
    </source>
</evidence>
<reference evidence="2" key="1">
    <citation type="journal article" date="2021" name="Nat. Commun.">
        <title>Genetic determinants of endophytism in the Arabidopsis root mycobiome.</title>
        <authorList>
            <person name="Mesny F."/>
            <person name="Miyauchi S."/>
            <person name="Thiergart T."/>
            <person name="Pickel B."/>
            <person name="Atanasova L."/>
            <person name="Karlsson M."/>
            <person name="Huettel B."/>
            <person name="Barry K.W."/>
            <person name="Haridas S."/>
            <person name="Chen C."/>
            <person name="Bauer D."/>
            <person name="Andreopoulos W."/>
            <person name="Pangilinan J."/>
            <person name="LaButti K."/>
            <person name="Riley R."/>
            <person name="Lipzen A."/>
            <person name="Clum A."/>
            <person name="Drula E."/>
            <person name="Henrissat B."/>
            <person name="Kohler A."/>
            <person name="Grigoriev I.V."/>
            <person name="Martin F.M."/>
            <person name="Hacquard S."/>
        </authorList>
    </citation>
    <scope>NUCLEOTIDE SEQUENCE</scope>
    <source>
        <strain evidence="2">MPI-CAGE-CH-0243</strain>
    </source>
</reference>
<dbReference type="EMBL" id="JAGMWT010000002">
    <property type="protein sequence ID" value="KAH7136086.1"/>
    <property type="molecule type" value="Genomic_DNA"/>
</dbReference>
<organism evidence="2 3">
    <name type="scientific">Dendryphion nanum</name>
    <dbReference type="NCBI Taxonomy" id="256645"/>
    <lineage>
        <taxon>Eukaryota</taxon>
        <taxon>Fungi</taxon>
        <taxon>Dikarya</taxon>
        <taxon>Ascomycota</taxon>
        <taxon>Pezizomycotina</taxon>
        <taxon>Dothideomycetes</taxon>
        <taxon>Pleosporomycetidae</taxon>
        <taxon>Pleosporales</taxon>
        <taxon>Torulaceae</taxon>
        <taxon>Dendryphion</taxon>
    </lineage>
</organism>
<dbReference type="Proteomes" id="UP000700596">
    <property type="component" value="Unassembled WGS sequence"/>
</dbReference>
<gene>
    <name evidence="2" type="ORF">B0J11DRAFT_565321</name>
</gene>
<dbReference type="AlphaFoldDB" id="A0A9P9EFB7"/>
<keyword evidence="3" id="KW-1185">Reference proteome</keyword>
<feature type="region of interest" description="Disordered" evidence="1">
    <location>
        <begin position="91"/>
        <end position="181"/>
    </location>
</feature>
<name>A0A9P9EFB7_9PLEO</name>
<protein>
    <submittedName>
        <fullName evidence="2">Uncharacterized protein</fullName>
    </submittedName>
</protein>
<accession>A0A9P9EFB7</accession>
<evidence type="ECO:0000313" key="2">
    <source>
        <dbReference type="EMBL" id="KAH7136086.1"/>
    </source>
</evidence>
<evidence type="ECO:0000313" key="3">
    <source>
        <dbReference type="Proteomes" id="UP000700596"/>
    </source>
</evidence>
<proteinExistence type="predicted"/>
<comment type="caution">
    <text evidence="2">The sequence shown here is derived from an EMBL/GenBank/DDBJ whole genome shotgun (WGS) entry which is preliminary data.</text>
</comment>